<evidence type="ECO:0000313" key="2">
    <source>
        <dbReference type="EMBL" id="QOW96838.1"/>
    </source>
</evidence>
<feature type="transmembrane region" description="Helical" evidence="1">
    <location>
        <begin position="21"/>
        <end position="42"/>
    </location>
</feature>
<keyword evidence="1" id="KW-0812">Transmembrane</keyword>
<evidence type="ECO:0000256" key="1">
    <source>
        <dbReference type="SAM" id="Phobius"/>
    </source>
</evidence>
<dbReference type="EMBL" id="MW024818">
    <property type="protein sequence ID" value="QOW96838.1"/>
    <property type="molecule type" value="Genomic_DNA"/>
</dbReference>
<sequence>MKSPSVSMKTKVELKPLRSQIFVILTALMAFVFFIIACLFSWFEKKGVILPILGSIVLILISLWAYFKTYLNAGLDDAAPLNIALNGLNLRVDSKLVETPENLNKLIVLLQGAKELPAPAGLVTDDGTIIPNSKGDAINRVNIANASIHNTIIENVDRFNKGELNSDDSTFYREPPQQKNQKVIFTDIADAE</sequence>
<organism evidence="2">
    <name type="scientific">Serratia marcescens</name>
    <dbReference type="NCBI Taxonomy" id="615"/>
    <lineage>
        <taxon>Bacteria</taxon>
        <taxon>Pseudomonadati</taxon>
        <taxon>Pseudomonadota</taxon>
        <taxon>Gammaproteobacteria</taxon>
        <taxon>Enterobacterales</taxon>
        <taxon>Yersiniaceae</taxon>
        <taxon>Serratia</taxon>
    </lineage>
</organism>
<protein>
    <submittedName>
        <fullName evidence="2">Orf86</fullName>
    </submittedName>
</protein>
<keyword evidence="1" id="KW-0472">Membrane</keyword>
<proteinExistence type="predicted"/>
<accession>A0A7S7BUK2</accession>
<keyword evidence="1" id="KW-1133">Transmembrane helix</keyword>
<reference evidence="2" key="1">
    <citation type="submission" date="2020-09" db="EMBL/GenBank/DDBJ databases">
        <authorList>
            <person name="Eze J.U."/>
            <person name="Rahube T.O."/>
        </authorList>
    </citation>
    <scope>NUCLEOTIDE SEQUENCE</scope>
    <source>
        <strain evidence="2">DM6</strain>
    </source>
</reference>
<feature type="transmembrane region" description="Helical" evidence="1">
    <location>
        <begin position="48"/>
        <end position="67"/>
    </location>
</feature>
<dbReference type="AlphaFoldDB" id="A0A7S7BUK2"/>
<name>A0A7S7BUK2_SERMA</name>